<evidence type="ECO:0000256" key="6">
    <source>
        <dbReference type="ARBA" id="ARBA00049244"/>
    </source>
</evidence>
<dbReference type="EC" id="2.7.7.7" evidence="1"/>
<reference evidence="10 11" key="2">
    <citation type="journal article" date="2009" name="Proc. Natl. Acad. Sci. U.S.A.">
        <title>On the chimeric nature, thermophilic origin, and phylogenetic placement of the Thermotogales.</title>
        <authorList>
            <person name="Zhaxybayeva O."/>
            <person name="Swithers K.S."/>
            <person name="Lapierre P."/>
            <person name="Fournier G.P."/>
            <person name="Bickhart D.M."/>
            <person name="DeBoy R.T."/>
            <person name="Nelson K.E."/>
            <person name="Nesbo C.L."/>
            <person name="Doolittle W.F."/>
            <person name="Gogarten J.P."/>
            <person name="Noll K.M."/>
        </authorList>
    </citation>
    <scope>NUCLEOTIDE SEQUENCE [LARGE SCALE GENOMIC DNA]</scope>
    <source>
        <strain evidence="11">ATCC 35602 / DSM 5306 / Rt17-B1</strain>
    </source>
</reference>
<evidence type="ECO:0000259" key="7">
    <source>
        <dbReference type="Pfam" id="PF07733"/>
    </source>
</evidence>
<gene>
    <name evidence="10" type="ordered locus">Fnod_0984</name>
</gene>
<dbReference type="RefSeq" id="WP_011994149.1">
    <property type="nucleotide sequence ID" value="NC_009718.1"/>
</dbReference>
<accession>A7HLQ1</accession>
<evidence type="ECO:0000256" key="5">
    <source>
        <dbReference type="ARBA" id="ARBA00022932"/>
    </source>
</evidence>
<name>A7HLQ1_FERNB</name>
<keyword evidence="4" id="KW-0235">DNA replication</keyword>
<dbReference type="Pfam" id="PF07733">
    <property type="entry name" value="DNA_pol3_alpha"/>
    <property type="match status" value="2"/>
</dbReference>
<evidence type="ECO:0000259" key="9">
    <source>
        <dbReference type="Pfam" id="PF17657"/>
    </source>
</evidence>
<dbReference type="Pfam" id="PF14579">
    <property type="entry name" value="HHH_6"/>
    <property type="match status" value="1"/>
</dbReference>
<sequence length="853" mass="98716">MEVLYIGYINSLKKRGLCFVSPYSFEGSVLDFDKIFQWAIENKIAVLVLSDTTLHGVVKFIRVSKKYKDIIPVIGYRKHDKTYVFRNTSEFIEFLKIYNSRDLNEHNSKILEQRFTYIKSKPIYFLPGQEEIYKILCDYMGKKIEIDDIENFDINKHIFEIDESQFNIQEYSFKSSQKLPISSDDFLEELLNQEKEYKERLEREIRLVKSFKFEDYFYTVKRIVEIAKAHNIEVGYGRGSAVGSLLAYRLGITKIDPVKYNLLFERFLNEGRTDYPDIDLDIEDVRRQELIKLLKSEFGYVYNISTFVGIPKKFLDSIPEEYANELSNIPIQRSTHAAGVIISTTPLNVPMIHSESGIDTIEWDMDDLQYLGYIKFDLLGLKTLSIYKELRDTISQSFKEEKEEFKKNTYRYISVGFTDNVFQLESSIGKSVVRDVKPSNISELAITISLNRPGPLRSGITGEIRNLKIKKLKKYNLEILDETYGLPIYQEQIMKIAMELAGFSSTQADILRKAIAKKDIDSIRQLYERLKNALFGKLGKEGLELAKNILAFGEYAFNKSHAIAYSHLTYYMAYFKVNFPDIFYDTYLKYDTSILQDALYNLQTLNYKVLPPKLFSNLKTMNKDEKIYHLPLHILPGISVEKSKQLQTMEFKSFEDFVEKADLPLSVIEALIKVGAFDDIFESRRKAIQKLRNLRNKFNQEAVKIGNKLFGKIVKVDETKVEEDWERTNMEYDILGIAVSLPTKVTNNLAPYCIAYSLDLPYAVHVSVKAGYGTDGKSVFKVNLPDGNYTLVYPNRFEPGHMKVSYEVKTIPTRAEISKLSTQGFEQIILPSGKVLQNSRPIMNGIRTVLRDK</sequence>
<feature type="domain" description="DNA polymerase helix-hairpin-helix motif" evidence="8">
    <location>
        <begin position="644"/>
        <end position="686"/>
    </location>
</feature>
<keyword evidence="11" id="KW-1185">Reference proteome</keyword>
<dbReference type="EMBL" id="CP000771">
    <property type="protein sequence ID" value="ABS60834.1"/>
    <property type="molecule type" value="Genomic_DNA"/>
</dbReference>
<dbReference type="InterPro" id="IPR029460">
    <property type="entry name" value="DNAPol_HHH"/>
</dbReference>
<keyword evidence="2 10" id="KW-0808">Transferase</keyword>
<feature type="domain" description="Bacterial DNA polymerase III alpha subunit NTPase" evidence="7">
    <location>
        <begin position="193"/>
        <end position="310"/>
    </location>
</feature>
<reference evidence="10 11" key="1">
    <citation type="submission" date="2007-07" db="EMBL/GenBank/DDBJ databases">
        <title>Complete sequence of Fervidobacterium nodosum Rt17-B1.</title>
        <authorList>
            <consortium name="US DOE Joint Genome Institute"/>
            <person name="Copeland A."/>
            <person name="Lucas S."/>
            <person name="Lapidus A."/>
            <person name="Barry K."/>
            <person name="Glavina del Rio T."/>
            <person name="Dalin E."/>
            <person name="Tice H."/>
            <person name="Pitluck S."/>
            <person name="Saunders E."/>
            <person name="Brettin T."/>
            <person name="Bruce D."/>
            <person name="Detter J.C."/>
            <person name="Han C."/>
            <person name="Schmutz J."/>
            <person name="Larimer F."/>
            <person name="Land M."/>
            <person name="Hauser L."/>
            <person name="Kyrpides N."/>
            <person name="Mikhailova N."/>
            <person name="Nelson K."/>
            <person name="Gogarten J.P."/>
            <person name="Noll K."/>
            <person name="Richardson P."/>
        </authorList>
    </citation>
    <scope>NUCLEOTIDE SEQUENCE [LARGE SCALE GENOMIC DNA]</scope>
    <source>
        <strain evidence="11">ATCC 35602 / DSM 5306 / Rt17-B1</strain>
    </source>
</reference>
<comment type="catalytic activity">
    <reaction evidence="6">
        <text>DNA(n) + a 2'-deoxyribonucleoside 5'-triphosphate = DNA(n+1) + diphosphate</text>
        <dbReference type="Rhea" id="RHEA:22508"/>
        <dbReference type="Rhea" id="RHEA-COMP:17339"/>
        <dbReference type="Rhea" id="RHEA-COMP:17340"/>
        <dbReference type="ChEBI" id="CHEBI:33019"/>
        <dbReference type="ChEBI" id="CHEBI:61560"/>
        <dbReference type="ChEBI" id="CHEBI:173112"/>
        <dbReference type="EC" id="2.7.7.7"/>
    </reaction>
</comment>
<feature type="domain" description="Bacterial DNA polymerase III alpha subunit NTPase" evidence="7">
    <location>
        <begin position="321"/>
        <end position="380"/>
    </location>
</feature>
<evidence type="ECO:0000256" key="3">
    <source>
        <dbReference type="ARBA" id="ARBA00022695"/>
    </source>
</evidence>
<dbReference type="HOGENOM" id="CLU_001600_0_1_0"/>
<evidence type="ECO:0000313" key="10">
    <source>
        <dbReference type="EMBL" id="ABS60834.1"/>
    </source>
</evidence>
<evidence type="ECO:0000256" key="2">
    <source>
        <dbReference type="ARBA" id="ARBA00022679"/>
    </source>
</evidence>
<dbReference type="GO" id="GO:0006260">
    <property type="term" value="P:DNA replication"/>
    <property type="evidence" value="ECO:0007669"/>
    <property type="project" value="UniProtKB-KW"/>
</dbReference>
<dbReference type="Proteomes" id="UP000002415">
    <property type="component" value="Chromosome"/>
</dbReference>
<dbReference type="InterPro" id="IPR004805">
    <property type="entry name" value="DnaE2/DnaE/PolC"/>
</dbReference>
<protein>
    <recommendedName>
        <fullName evidence="1">DNA-directed DNA polymerase</fullName>
        <ecNumber evidence="1">2.7.7.7</ecNumber>
    </recommendedName>
</protein>
<evidence type="ECO:0000313" key="11">
    <source>
        <dbReference type="Proteomes" id="UP000002415"/>
    </source>
</evidence>
<keyword evidence="5 10" id="KW-0239">DNA-directed DNA polymerase</keyword>
<dbReference type="KEGG" id="fno:Fnod_0984"/>
<evidence type="ECO:0000259" key="8">
    <source>
        <dbReference type="Pfam" id="PF14579"/>
    </source>
</evidence>
<proteinExistence type="predicted"/>
<evidence type="ECO:0000256" key="4">
    <source>
        <dbReference type="ARBA" id="ARBA00022705"/>
    </source>
</evidence>
<dbReference type="InterPro" id="IPR011708">
    <property type="entry name" value="DNA_pol3_alpha_NTPase_dom"/>
</dbReference>
<dbReference type="PANTHER" id="PTHR32294">
    <property type="entry name" value="DNA POLYMERASE III SUBUNIT ALPHA"/>
    <property type="match status" value="1"/>
</dbReference>
<dbReference type="GO" id="GO:0003887">
    <property type="term" value="F:DNA-directed DNA polymerase activity"/>
    <property type="evidence" value="ECO:0007669"/>
    <property type="project" value="UniProtKB-KW"/>
</dbReference>
<keyword evidence="3 10" id="KW-0548">Nucleotidyltransferase</keyword>
<dbReference type="eggNOG" id="COG0587">
    <property type="taxonomic scope" value="Bacteria"/>
</dbReference>
<dbReference type="Pfam" id="PF17657">
    <property type="entry name" value="DNA_pol3_finger"/>
    <property type="match status" value="1"/>
</dbReference>
<dbReference type="InterPro" id="IPR040982">
    <property type="entry name" value="DNA_pol3_finger"/>
</dbReference>
<dbReference type="AlphaFoldDB" id="A7HLQ1"/>
<organism evidence="10 11">
    <name type="scientific">Fervidobacterium nodosum (strain ATCC 35602 / DSM 5306 / Rt17-B1)</name>
    <dbReference type="NCBI Taxonomy" id="381764"/>
    <lineage>
        <taxon>Bacteria</taxon>
        <taxon>Thermotogati</taxon>
        <taxon>Thermotogota</taxon>
        <taxon>Thermotogae</taxon>
        <taxon>Thermotogales</taxon>
        <taxon>Fervidobacteriaceae</taxon>
        <taxon>Fervidobacterium</taxon>
    </lineage>
</organism>
<evidence type="ECO:0000256" key="1">
    <source>
        <dbReference type="ARBA" id="ARBA00012417"/>
    </source>
</evidence>
<dbReference type="STRING" id="381764.Fnod_0984"/>
<dbReference type="PANTHER" id="PTHR32294:SF0">
    <property type="entry name" value="DNA POLYMERASE III SUBUNIT ALPHA"/>
    <property type="match status" value="1"/>
</dbReference>
<feature type="domain" description="DNA polymerase III alpha subunit finger" evidence="9">
    <location>
        <begin position="406"/>
        <end position="532"/>
    </location>
</feature>
<dbReference type="GO" id="GO:0008408">
    <property type="term" value="F:3'-5' exonuclease activity"/>
    <property type="evidence" value="ECO:0007669"/>
    <property type="project" value="InterPro"/>
</dbReference>